<gene>
    <name evidence="2" type="ORF">GCM10011614_26530</name>
</gene>
<dbReference type="EMBL" id="BMZA01000011">
    <property type="protein sequence ID" value="GGZ10311.1"/>
    <property type="molecule type" value="Genomic_DNA"/>
</dbReference>
<protein>
    <recommendedName>
        <fullName evidence="1">DUF6429 domain-containing protein</fullName>
    </recommendedName>
</protein>
<dbReference type="AlphaFoldDB" id="A0A918PJA2"/>
<evidence type="ECO:0000313" key="3">
    <source>
        <dbReference type="Proteomes" id="UP000648075"/>
    </source>
</evidence>
<reference evidence="2" key="1">
    <citation type="journal article" date="2014" name="Int. J. Syst. Evol. Microbiol.">
        <title>Complete genome sequence of Corynebacterium casei LMG S-19264T (=DSM 44701T), isolated from a smear-ripened cheese.</title>
        <authorList>
            <consortium name="US DOE Joint Genome Institute (JGI-PGF)"/>
            <person name="Walter F."/>
            <person name="Albersmeier A."/>
            <person name="Kalinowski J."/>
            <person name="Ruckert C."/>
        </authorList>
    </citation>
    <scope>NUCLEOTIDE SEQUENCE</scope>
    <source>
        <strain evidence="2">KCTC 32255</strain>
    </source>
</reference>
<proteinExistence type="predicted"/>
<dbReference type="InterPro" id="IPR045489">
    <property type="entry name" value="DUF6429"/>
</dbReference>
<comment type="caution">
    <text evidence="2">The sequence shown here is derived from an EMBL/GenBank/DDBJ whole genome shotgun (WGS) entry which is preliminary data.</text>
</comment>
<dbReference type="Proteomes" id="UP000648075">
    <property type="component" value="Unassembled WGS sequence"/>
</dbReference>
<dbReference type="RefSeq" id="WP_189621698.1">
    <property type="nucleotide sequence ID" value="NZ_BMZA01000011.1"/>
</dbReference>
<sequence>MDIDMEKIDKAVLALLCLNRDATGTAWKGFDWQAMDRLHERGLISNPKRKTKSIELTDEGLAQGELHSRTLFARG</sequence>
<dbReference type="Pfam" id="PF20008">
    <property type="entry name" value="DUF6429"/>
    <property type="match status" value="1"/>
</dbReference>
<organism evidence="2 3">
    <name type="scientific">Novosphingobium colocasiae</name>
    <dbReference type="NCBI Taxonomy" id="1256513"/>
    <lineage>
        <taxon>Bacteria</taxon>
        <taxon>Pseudomonadati</taxon>
        <taxon>Pseudomonadota</taxon>
        <taxon>Alphaproteobacteria</taxon>
        <taxon>Sphingomonadales</taxon>
        <taxon>Sphingomonadaceae</taxon>
        <taxon>Novosphingobium</taxon>
    </lineage>
</organism>
<keyword evidence="3" id="KW-1185">Reference proteome</keyword>
<evidence type="ECO:0000259" key="1">
    <source>
        <dbReference type="Pfam" id="PF20008"/>
    </source>
</evidence>
<name>A0A918PJA2_9SPHN</name>
<reference evidence="2" key="2">
    <citation type="submission" date="2020-09" db="EMBL/GenBank/DDBJ databases">
        <authorList>
            <person name="Sun Q."/>
            <person name="Kim S."/>
        </authorList>
    </citation>
    <scope>NUCLEOTIDE SEQUENCE</scope>
    <source>
        <strain evidence="2">KCTC 32255</strain>
    </source>
</reference>
<evidence type="ECO:0000313" key="2">
    <source>
        <dbReference type="EMBL" id="GGZ10311.1"/>
    </source>
</evidence>
<feature type="domain" description="DUF6429" evidence="1">
    <location>
        <begin position="4"/>
        <end position="73"/>
    </location>
</feature>
<accession>A0A918PJA2</accession>